<evidence type="ECO:0000259" key="2">
    <source>
        <dbReference type="Pfam" id="PF06030"/>
    </source>
</evidence>
<dbReference type="Pfam" id="PF11797">
    <property type="entry name" value="WxLIP_HBD"/>
    <property type="match status" value="1"/>
</dbReference>
<proteinExistence type="predicted"/>
<reference evidence="5" key="1">
    <citation type="journal article" date="2019" name="Int. J. Syst. Evol. Microbiol.">
        <title>The Global Catalogue of Microorganisms (GCM) 10K type strain sequencing project: providing services to taxonomists for standard genome sequencing and annotation.</title>
        <authorList>
            <consortium name="The Broad Institute Genomics Platform"/>
            <consortium name="The Broad Institute Genome Sequencing Center for Infectious Disease"/>
            <person name="Wu L."/>
            <person name="Ma J."/>
        </authorList>
    </citation>
    <scope>NUCLEOTIDE SEQUENCE [LARGE SCALE GENOMIC DNA]</scope>
    <source>
        <strain evidence="5">CGMCC 1.14993</strain>
    </source>
</reference>
<evidence type="ECO:0000256" key="1">
    <source>
        <dbReference type="SAM" id="Phobius"/>
    </source>
</evidence>
<dbReference type="InterPro" id="IPR010317">
    <property type="entry name" value="WxLIP_PGBD"/>
</dbReference>
<dbReference type="InterPro" id="IPR021759">
    <property type="entry name" value="WxLIP_HBD"/>
</dbReference>
<dbReference type="OrthoDB" id="2148359at2"/>
<sequence>MNLKLQKYILIFSVIVIAFTIIPFSVNASESDVGFSVRAIIPKNQIDPLKSYFDLKMKPGQKQVVKIEVFNSSSQEETIEMDVAFATTNRNGLIDYSEVDTKRKDESLQFPLTEIAKTENKEIVIPAGKSKIVPINISMPKQKYDGVILGAAHFKKKLKETNENSTSGVEIKNQYAYVVGIKLTETAKDVYPDLHLKYIKPKLINYRTAVVANIQNSEAVIVENMDVTAKIYKKGSTKHIYSSDKKDLNMAPNSNFEYPIDLKNDPLKPGTYRLKMKAIIGTQIWEWDEDFTIGKVANNLNEKALELNKSYLWWYIGGGMLLLLVLLFIIAKKVRMKSDRVQDK</sequence>
<accession>A0A8J3EZY6</accession>
<organism evidence="4 5">
    <name type="scientific">Gottfriedia solisilvae</name>
    <dbReference type="NCBI Taxonomy" id="1516104"/>
    <lineage>
        <taxon>Bacteria</taxon>
        <taxon>Bacillati</taxon>
        <taxon>Bacillota</taxon>
        <taxon>Bacilli</taxon>
        <taxon>Bacillales</taxon>
        <taxon>Bacillaceae</taxon>
        <taxon>Gottfriedia</taxon>
    </lineage>
</organism>
<evidence type="ECO:0000313" key="5">
    <source>
        <dbReference type="Proteomes" id="UP000626244"/>
    </source>
</evidence>
<evidence type="ECO:0000259" key="3">
    <source>
        <dbReference type="Pfam" id="PF11797"/>
    </source>
</evidence>
<keyword evidence="1" id="KW-0812">Transmembrane</keyword>
<keyword evidence="1" id="KW-1133">Transmembrane helix</keyword>
<gene>
    <name evidence="4" type="ORF">GCM10007380_05950</name>
</gene>
<name>A0A8J3EZY6_9BACI</name>
<feature type="domain" description="WxL Interacting Protein host binding" evidence="3">
    <location>
        <begin position="167"/>
        <end position="301"/>
    </location>
</feature>
<evidence type="ECO:0000313" key="4">
    <source>
        <dbReference type="EMBL" id="GGI11064.1"/>
    </source>
</evidence>
<dbReference type="EMBL" id="BMHB01000001">
    <property type="protein sequence ID" value="GGI11064.1"/>
    <property type="molecule type" value="Genomic_DNA"/>
</dbReference>
<protein>
    <recommendedName>
        <fullName evidence="6">DUF3324 domain-containing protein</fullName>
    </recommendedName>
</protein>
<feature type="domain" description="WxL Interacting Protein peptidoglycan binding" evidence="2">
    <location>
        <begin position="35"/>
        <end position="156"/>
    </location>
</feature>
<evidence type="ECO:0008006" key="6">
    <source>
        <dbReference type="Google" id="ProtNLM"/>
    </source>
</evidence>
<dbReference type="Pfam" id="PF06030">
    <property type="entry name" value="WxLIP_PGBD"/>
    <property type="match status" value="1"/>
</dbReference>
<comment type="caution">
    <text evidence="4">The sequence shown here is derived from an EMBL/GenBank/DDBJ whole genome shotgun (WGS) entry which is preliminary data.</text>
</comment>
<keyword evidence="5" id="KW-1185">Reference proteome</keyword>
<dbReference type="RefSeq" id="WP_087998863.1">
    <property type="nucleotide sequence ID" value="NZ_BMHB01000001.1"/>
</dbReference>
<keyword evidence="1" id="KW-0472">Membrane</keyword>
<dbReference type="Proteomes" id="UP000626244">
    <property type="component" value="Unassembled WGS sequence"/>
</dbReference>
<dbReference type="AlphaFoldDB" id="A0A8J3EZY6"/>
<feature type="transmembrane region" description="Helical" evidence="1">
    <location>
        <begin position="311"/>
        <end position="331"/>
    </location>
</feature>